<comment type="caution">
    <text evidence="2">The sequence shown here is derived from an EMBL/GenBank/DDBJ whole genome shotgun (WGS) entry which is preliminary data.</text>
</comment>
<name>A0A8J3QU03_9ACTN</name>
<dbReference type="Proteomes" id="UP000642748">
    <property type="component" value="Unassembled WGS sequence"/>
</dbReference>
<reference evidence="2" key="1">
    <citation type="submission" date="2021-01" db="EMBL/GenBank/DDBJ databases">
        <title>Whole genome shotgun sequence of Rugosimonospora africana NBRC 104875.</title>
        <authorList>
            <person name="Komaki H."/>
            <person name="Tamura T."/>
        </authorList>
    </citation>
    <scope>NUCLEOTIDE SEQUENCE</scope>
    <source>
        <strain evidence="2">NBRC 104875</strain>
    </source>
</reference>
<accession>A0A8J3QU03</accession>
<keyword evidence="3" id="KW-1185">Reference proteome</keyword>
<protein>
    <submittedName>
        <fullName evidence="2">Uncharacterized protein</fullName>
    </submittedName>
</protein>
<evidence type="ECO:0000256" key="1">
    <source>
        <dbReference type="SAM" id="MobiDB-lite"/>
    </source>
</evidence>
<proteinExistence type="predicted"/>
<sequence length="90" mass="9613">MNAPTAYTAIPGGPWPPIWPPRSTSLLRPTARAIREATERWADEDAARDNDRRLVAETIAQVALLGRDSPAPGAVARATGGQVPKPVIFS</sequence>
<dbReference type="RefSeq" id="WP_239133767.1">
    <property type="nucleotide sequence ID" value="NZ_BONZ01000039.1"/>
</dbReference>
<dbReference type="AlphaFoldDB" id="A0A8J3QU03"/>
<dbReference type="EMBL" id="BONZ01000039">
    <property type="protein sequence ID" value="GIH15967.1"/>
    <property type="molecule type" value="Genomic_DNA"/>
</dbReference>
<evidence type="ECO:0000313" key="3">
    <source>
        <dbReference type="Proteomes" id="UP000642748"/>
    </source>
</evidence>
<gene>
    <name evidence="2" type="ORF">Raf01_41390</name>
</gene>
<evidence type="ECO:0000313" key="2">
    <source>
        <dbReference type="EMBL" id="GIH15967.1"/>
    </source>
</evidence>
<organism evidence="2 3">
    <name type="scientific">Rugosimonospora africana</name>
    <dbReference type="NCBI Taxonomy" id="556532"/>
    <lineage>
        <taxon>Bacteria</taxon>
        <taxon>Bacillati</taxon>
        <taxon>Actinomycetota</taxon>
        <taxon>Actinomycetes</taxon>
        <taxon>Micromonosporales</taxon>
        <taxon>Micromonosporaceae</taxon>
        <taxon>Rugosimonospora</taxon>
    </lineage>
</organism>
<feature type="region of interest" description="Disordered" evidence="1">
    <location>
        <begin position="70"/>
        <end position="90"/>
    </location>
</feature>